<sequence>MQVADVLRGREAEVKVEDTLQFMASALTSCSSKFSRMDLGDVPYKTQTDIRLPHSKLRE</sequence>
<comment type="caution">
    <text evidence="1">The sequence shown here is derived from an EMBL/GenBank/DDBJ whole genome shotgun (WGS) entry which is preliminary data.</text>
</comment>
<accession>A0A5B7FQZ1</accession>
<name>A0A5B7FQZ1_PORTR</name>
<organism evidence="1 2">
    <name type="scientific">Portunus trituberculatus</name>
    <name type="common">Swimming crab</name>
    <name type="synonym">Neptunus trituberculatus</name>
    <dbReference type="NCBI Taxonomy" id="210409"/>
    <lineage>
        <taxon>Eukaryota</taxon>
        <taxon>Metazoa</taxon>
        <taxon>Ecdysozoa</taxon>
        <taxon>Arthropoda</taxon>
        <taxon>Crustacea</taxon>
        <taxon>Multicrustacea</taxon>
        <taxon>Malacostraca</taxon>
        <taxon>Eumalacostraca</taxon>
        <taxon>Eucarida</taxon>
        <taxon>Decapoda</taxon>
        <taxon>Pleocyemata</taxon>
        <taxon>Brachyura</taxon>
        <taxon>Eubrachyura</taxon>
        <taxon>Portunoidea</taxon>
        <taxon>Portunidae</taxon>
        <taxon>Portuninae</taxon>
        <taxon>Portunus</taxon>
    </lineage>
</organism>
<keyword evidence="2" id="KW-1185">Reference proteome</keyword>
<protein>
    <submittedName>
        <fullName evidence="1">Uncharacterized protein</fullName>
    </submittedName>
</protein>
<dbReference type="AlphaFoldDB" id="A0A5B7FQZ1"/>
<reference evidence="1 2" key="1">
    <citation type="submission" date="2019-05" db="EMBL/GenBank/DDBJ databases">
        <title>Another draft genome of Portunus trituberculatus and its Hox gene families provides insights of decapod evolution.</title>
        <authorList>
            <person name="Jeong J.-H."/>
            <person name="Song I."/>
            <person name="Kim S."/>
            <person name="Choi T."/>
            <person name="Kim D."/>
            <person name="Ryu S."/>
            <person name="Kim W."/>
        </authorList>
    </citation>
    <scope>NUCLEOTIDE SEQUENCE [LARGE SCALE GENOMIC DNA]</scope>
    <source>
        <tissue evidence="1">Muscle</tissue>
    </source>
</reference>
<evidence type="ECO:0000313" key="2">
    <source>
        <dbReference type="Proteomes" id="UP000324222"/>
    </source>
</evidence>
<proteinExistence type="predicted"/>
<gene>
    <name evidence="1" type="ORF">E2C01_042719</name>
</gene>
<evidence type="ECO:0000313" key="1">
    <source>
        <dbReference type="EMBL" id="MPC48932.1"/>
    </source>
</evidence>
<dbReference type="EMBL" id="VSRR010008564">
    <property type="protein sequence ID" value="MPC48932.1"/>
    <property type="molecule type" value="Genomic_DNA"/>
</dbReference>
<dbReference type="Proteomes" id="UP000324222">
    <property type="component" value="Unassembled WGS sequence"/>
</dbReference>